<evidence type="ECO:0000313" key="2">
    <source>
        <dbReference type="EMBL" id="KKK97557.1"/>
    </source>
</evidence>
<feature type="non-terminal residue" evidence="2">
    <location>
        <position position="48"/>
    </location>
</feature>
<dbReference type="AlphaFoldDB" id="A0A0F8ZUP8"/>
<evidence type="ECO:0000256" key="1">
    <source>
        <dbReference type="SAM" id="MobiDB-lite"/>
    </source>
</evidence>
<comment type="caution">
    <text evidence="2">The sequence shown here is derived from an EMBL/GenBank/DDBJ whole genome shotgun (WGS) entry which is preliminary data.</text>
</comment>
<name>A0A0F8ZUP8_9ZZZZ</name>
<sequence>MLTKFKDYEPTGLDSKSGTNSNYIDWGAKDYSDWFIGPSKTRDTTLLQ</sequence>
<feature type="region of interest" description="Disordered" evidence="1">
    <location>
        <begin position="1"/>
        <end position="22"/>
    </location>
</feature>
<protein>
    <submittedName>
        <fullName evidence="2">Uncharacterized protein</fullName>
    </submittedName>
</protein>
<gene>
    <name evidence="2" type="ORF">LCGC14_2651590</name>
</gene>
<accession>A0A0F8ZUP8</accession>
<proteinExistence type="predicted"/>
<organism evidence="2">
    <name type="scientific">marine sediment metagenome</name>
    <dbReference type="NCBI Taxonomy" id="412755"/>
    <lineage>
        <taxon>unclassified sequences</taxon>
        <taxon>metagenomes</taxon>
        <taxon>ecological metagenomes</taxon>
    </lineage>
</organism>
<dbReference type="EMBL" id="LAZR01045998">
    <property type="protein sequence ID" value="KKK97557.1"/>
    <property type="molecule type" value="Genomic_DNA"/>
</dbReference>
<reference evidence="2" key="1">
    <citation type="journal article" date="2015" name="Nature">
        <title>Complex archaea that bridge the gap between prokaryotes and eukaryotes.</title>
        <authorList>
            <person name="Spang A."/>
            <person name="Saw J.H."/>
            <person name="Jorgensen S.L."/>
            <person name="Zaremba-Niedzwiedzka K."/>
            <person name="Martijn J."/>
            <person name="Lind A.E."/>
            <person name="van Eijk R."/>
            <person name="Schleper C."/>
            <person name="Guy L."/>
            <person name="Ettema T.J."/>
        </authorList>
    </citation>
    <scope>NUCLEOTIDE SEQUENCE</scope>
</reference>